<sequence>MQNLEQHLDYQKILESFKLYFEKNFENYINLETDEIQKLKNSILLSFGDYTSKLISECKKIIFNFLNQNNIIDNEIITATGLIAPLSTLLEASVIQEKQKIQQKLIDEIKNYNNKNNLS</sequence>
<keyword evidence="2" id="KW-1185">Reference proteome</keyword>
<evidence type="ECO:0000313" key="1">
    <source>
        <dbReference type="EMBL" id="MCX8531571.1"/>
    </source>
</evidence>
<accession>A0ABT3Y0E8</accession>
<organism evidence="1 2">
    <name type="scientific">Chryseobacterium luquanense</name>
    <dbReference type="NCBI Taxonomy" id="2983766"/>
    <lineage>
        <taxon>Bacteria</taxon>
        <taxon>Pseudomonadati</taxon>
        <taxon>Bacteroidota</taxon>
        <taxon>Flavobacteriia</taxon>
        <taxon>Flavobacteriales</taxon>
        <taxon>Weeksellaceae</taxon>
        <taxon>Chryseobacterium group</taxon>
        <taxon>Chryseobacterium</taxon>
    </lineage>
</organism>
<name>A0ABT3Y0E8_9FLAO</name>
<protein>
    <submittedName>
        <fullName evidence="1">Uncharacterized protein</fullName>
    </submittedName>
</protein>
<reference evidence="1" key="1">
    <citation type="submission" date="2022-10" db="EMBL/GenBank/DDBJ databases">
        <title>Chryseobacterium sp. nov., a novel bacterial species.</title>
        <authorList>
            <person name="Cao Y."/>
        </authorList>
    </citation>
    <scope>NUCLEOTIDE SEQUENCE</scope>
    <source>
        <strain evidence="1">KC 927</strain>
    </source>
</reference>
<evidence type="ECO:0000313" key="2">
    <source>
        <dbReference type="Proteomes" id="UP001070176"/>
    </source>
</evidence>
<comment type="caution">
    <text evidence="1">The sequence shown here is derived from an EMBL/GenBank/DDBJ whole genome shotgun (WGS) entry which is preliminary data.</text>
</comment>
<dbReference type="Proteomes" id="UP001070176">
    <property type="component" value="Unassembled WGS sequence"/>
</dbReference>
<dbReference type="RefSeq" id="WP_267280215.1">
    <property type="nucleotide sequence ID" value="NZ_JAOVZV010000003.1"/>
</dbReference>
<gene>
    <name evidence="1" type="ORF">OEA66_04275</name>
</gene>
<dbReference type="EMBL" id="JAOVZV010000003">
    <property type="protein sequence ID" value="MCX8531571.1"/>
    <property type="molecule type" value="Genomic_DNA"/>
</dbReference>
<proteinExistence type="predicted"/>